<dbReference type="RefSeq" id="WP_390318566.1">
    <property type="nucleotide sequence ID" value="NZ_JBHSPB010000013.1"/>
</dbReference>
<evidence type="ECO:0000256" key="2">
    <source>
        <dbReference type="SAM" id="Phobius"/>
    </source>
</evidence>
<gene>
    <name evidence="4" type="ORF">ACFP1Z_21930</name>
</gene>
<sequence length="204" mass="20284">MNAVKVAPFRLALCAVLAAAAMGAAPVHAEAADGTAPPGTLEITPLTARPGEQVQLRVTGCAGERATAVSDAFVTDAKLAKDARGMYAETTVSSTVRPGSHPVRVRCADRGTVPEGRLRVAAGPADARTDSDARTDAGDRPAPGTGHRNGPAAGSPVAPVPAGGGGAARADGAPGTPGLILAGGSALIALGLIWHRRRGEAARR</sequence>
<feature type="compositionally biased region" description="Low complexity" evidence="1">
    <location>
        <begin position="150"/>
        <end position="161"/>
    </location>
</feature>
<keyword evidence="5" id="KW-1185">Reference proteome</keyword>
<keyword evidence="2" id="KW-0472">Membrane</keyword>
<protein>
    <recommendedName>
        <fullName evidence="6">Sortase</fullName>
    </recommendedName>
</protein>
<evidence type="ECO:0000313" key="5">
    <source>
        <dbReference type="Proteomes" id="UP001596083"/>
    </source>
</evidence>
<evidence type="ECO:0008006" key="6">
    <source>
        <dbReference type="Google" id="ProtNLM"/>
    </source>
</evidence>
<accession>A0ABW0Z305</accession>
<name>A0ABW0Z305_9ACTN</name>
<organism evidence="4 5">
    <name type="scientific">Streptomyces gamaensis</name>
    <dbReference type="NCBI Taxonomy" id="1763542"/>
    <lineage>
        <taxon>Bacteria</taxon>
        <taxon>Bacillati</taxon>
        <taxon>Actinomycetota</taxon>
        <taxon>Actinomycetes</taxon>
        <taxon>Kitasatosporales</taxon>
        <taxon>Streptomycetaceae</taxon>
        <taxon>Streptomyces</taxon>
    </lineage>
</organism>
<feature type="compositionally biased region" description="Basic and acidic residues" evidence="1">
    <location>
        <begin position="127"/>
        <end position="139"/>
    </location>
</feature>
<evidence type="ECO:0000256" key="3">
    <source>
        <dbReference type="SAM" id="SignalP"/>
    </source>
</evidence>
<dbReference type="Proteomes" id="UP001596083">
    <property type="component" value="Unassembled WGS sequence"/>
</dbReference>
<keyword evidence="2" id="KW-1133">Transmembrane helix</keyword>
<comment type="caution">
    <text evidence="4">The sequence shown here is derived from an EMBL/GenBank/DDBJ whole genome shotgun (WGS) entry which is preliminary data.</text>
</comment>
<evidence type="ECO:0000256" key="1">
    <source>
        <dbReference type="SAM" id="MobiDB-lite"/>
    </source>
</evidence>
<feature type="chain" id="PRO_5045614268" description="Sortase" evidence="3">
    <location>
        <begin position="30"/>
        <end position="204"/>
    </location>
</feature>
<evidence type="ECO:0000313" key="4">
    <source>
        <dbReference type="EMBL" id="MFC5722832.1"/>
    </source>
</evidence>
<dbReference type="EMBL" id="JBHSPB010000013">
    <property type="protein sequence ID" value="MFC5722832.1"/>
    <property type="molecule type" value="Genomic_DNA"/>
</dbReference>
<keyword evidence="3" id="KW-0732">Signal</keyword>
<feature type="signal peptide" evidence="3">
    <location>
        <begin position="1"/>
        <end position="29"/>
    </location>
</feature>
<feature type="transmembrane region" description="Helical" evidence="2">
    <location>
        <begin position="178"/>
        <end position="195"/>
    </location>
</feature>
<reference evidence="5" key="1">
    <citation type="journal article" date="2019" name="Int. J. Syst. Evol. Microbiol.">
        <title>The Global Catalogue of Microorganisms (GCM) 10K type strain sequencing project: providing services to taxonomists for standard genome sequencing and annotation.</title>
        <authorList>
            <consortium name="The Broad Institute Genomics Platform"/>
            <consortium name="The Broad Institute Genome Sequencing Center for Infectious Disease"/>
            <person name="Wu L."/>
            <person name="Ma J."/>
        </authorList>
    </citation>
    <scope>NUCLEOTIDE SEQUENCE [LARGE SCALE GENOMIC DNA]</scope>
    <source>
        <strain evidence="5">CGMCC 4.7304</strain>
    </source>
</reference>
<feature type="region of interest" description="Disordered" evidence="1">
    <location>
        <begin position="112"/>
        <end position="170"/>
    </location>
</feature>
<proteinExistence type="predicted"/>
<keyword evidence="2" id="KW-0812">Transmembrane</keyword>